<organism evidence="1 2">
    <name type="scientific">Ceratopteris richardii</name>
    <name type="common">Triangle waterfern</name>
    <dbReference type="NCBI Taxonomy" id="49495"/>
    <lineage>
        <taxon>Eukaryota</taxon>
        <taxon>Viridiplantae</taxon>
        <taxon>Streptophyta</taxon>
        <taxon>Embryophyta</taxon>
        <taxon>Tracheophyta</taxon>
        <taxon>Polypodiopsida</taxon>
        <taxon>Polypodiidae</taxon>
        <taxon>Polypodiales</taxon>
        <taxon>Pteridineae</taxon>
        <taxon>Pteridaceae</taxon>
        <taxon>Parkerioideae</taxon>
        <taxon>Ceratopteris</taxon>
    </lineage>
</organism>
<gene>
    <name evidence="1" type="ORF">KP509_03G051100</name>
</gene>
<name>A0A8T2VBG8_CERRI</name>
<dbReference type="Proteomes" id="UP000825935">
    <property type="component" value="Chromosome 3"/>
</dbReference>
<sequence>MVSRVPDDPAPTTQAAQYSSDIHGAPHALAIAMQKRLDPPLQADVSPISGLSFMLQCPLNYGKFTLRASFMKKNGTHLQIAAARDTPASLVLFPSPLPDKEEPRSPLQVTCAATRTQGNSIQCLHIRPQGHSVQCLRRPMSIPTGSMRSSPSEFHKACVHTSVPSCAKISLYATLYNNVRLLLLTTLCRAYLGLAPFLIH</sequence>
<evidence type="ECO:0000313" key="1">
    <source>
        <dbReference type="EMBL" id="KAH7441729.1"/>
    </source>
</evidence>
<evidence type="ECO:0000313" key="2">
    <source>
        <dbReference type="Proteomes" id="UP000825935"/>
    </source>
</evidence>
<dbReference type="AlphaFoldDB" id="A0A8T2VBG8"/>
<dbReference type="EMBL" id="CM035408">
    <property type="protein sequence ID" value="KAH7441729.1"/>
    <property type="molecule type" value="Genomic_DNA"/>
</dbReference>
<comment type="caution">
    <text evidence="1">The sequence shown here is derived from an EMBL/GenBank/DDBJ whole genome shotgun (WGS) entry which is preliminary data.</text>
</comment>
<reference evidence="1" key="1">
    <citation type="submission" date="2021-08" db="EMBL/GenBank/DDBJ databases">
        <title>WGS assembly of Ceratopteris richardii.</title>
        <authorList>
            <person name="Marchant D.B."/>
            <person name="Chen G."/>
            <person name="Jenkins J."/>
            <person name="Shu S."/>
            <person name="Leebens-Mack J."/>
            <person name="Grimwood J."/>
            <person name="Schmutz J."/>
            <person name="Soltis P."/>
            <person name="Soltis D."/>
            <person name="Chen Z.-H."/>
        </authorList>
    </citation>
    <scope>NUCLEOTIDE SEQUENCE</scope>
    <source>
        <strain evidence="1">Whitten #5841</strain>
        <tissue evidence="1">Leaf</tissue>
    </source>
</reference>
<accession>A0A8T2VBG8</accession>
<protein>
    <submittedName>
        <fullName evidence="1">Uncharacterized protein</fullName>
    </submittedName>
</protein>
<keyword evidence="2" id="KW-1185">Reference proteome</keyword>
<proteinExistence type="predicted"/>